<dbReference type="InterPro" id="IPR029058">
    <property type="entry name" value="AB_hydrolase_fold"/>
</dbReference>
<evidence type="ECO:0008006" key="5">
    <source>
        <dbReference type="Google" id="ProtNLM"/>
    </source>
</evidence>
<evidence type="ECO:0000256" key="2">
    <source>
        <dbReference type="SAM" id="SignalP"/>
    </source>
</evidence>
<reference evidence="3" key="1">
    <citation type="submission" date="2021-11" db="EMBL/GenBank/DDBJ databases">
        <authorList>
            <person name="Islam A."/>
            <person name="Islam S."/>
            <person name="Flora M.S."/>
            <person name="Rahman M."/>
            <person name="Ziaur R.M."/>
            <person name="Epstein J.H."/>
            <person name="Hassan M."/>
            <person name="Klassen M."/>
            <person name="Woodard K."/>
            <person name="Webb A."/>
            <person name="Webby R.J."/>
            <person name="El Zowalaty M.E."/>
        </authorList>
    </citation>
    <scope>NUCLEOTIDE SEQUENCE</scope>
    <source>
        <strain evidence="3">Pbs3</strain>
    </source>
</reference>
<dbReference type="SUPFAM" id="SSF53474">
    <property type="entry name" value="alpha/beta-Hydrolases"/>
    <property type="match status" value="1"/>
</dbReference>
<organism evidence="3 4">
    <name type="scientific">Peronospora belbahrii</name>
    <dbReference type="NCBI Taxonomy" id="622444"/>
    <lineage>
        <taxon>Eukaryota</taxon>
        <taxon>Sar</taxon>
        <taxon>Stramenopiles</taxon>
        <taxon>Oomycota</taxon>
        <taxon>Peronosporomycetes</taxon>
        <taxon>Peronosporales</taxon>
        <taxon>Peronosporaceae</taxon>
        <taxon>Peronospora</taxon>
    </lineage>
</organism>
<evidence type="ECO:0000313" key="3">
    <source>
        <dbReference type="EMBL" id="CAH0481846.1"/>
    </source>
</evidence>
<keyword evidence="2" id="KW-0732">Signal</keyword>
<name>A0AAU9LDU6_9STRA</name>
<feature type="compositionally biased region" description="Polar residues" evidence="1">
    <location>
        <begin position="353"/>
        <end position="365"/>
    </location>
</feature>
<gene>
    <name evidence="3" type="ORF">PBS003_LOCUS8447</name>
</gene>
<feature type="signal peptide" evidence="2">
    <location>
        <begin position="1"/>
        <end position="19"/>
    </location>
</feature>
<dbReference type="AlphaFoldDB" id="A0AAU9LDU6"/>
<feature type="compositionally biased region" description="Basic and acidic residues" evidence="1">
    <location>
        <begin position="331"/>
        <end position="345"/>
    </location>
</feature>
<accession>A0AAU9LDU6</accession>
<dbReference type="EMBL" id="CAKKTJ010000330">
    <property type="protein sequence ID" value="CAH0481846.1"/>
    <property type="molecule type" value="Genomic_DNA"/>
</dbReference>
<sequence length="365" mass="40252">MWFQLTSIAFFVLLTLTTAAENALEEETVQERRLRANAKMWWIFGSSGNSKCKSKLRPCLFIHGENHENEEKELQDSSDKFGDMSKNAPCCSSIKYASLDTLNVGWTDHKLQKKVCGHALSMSEDSDEKQKIIKNTILVTHSMGALILAGAIANKHCSIDSSTSWVSMSAPMKGSMVSNYVQDVCTDDDTQVFLQILTLVGQCPVQAGMESLAYMDGKYSTKELNKAYVAAKKVYTAQVSAAMCSNGNIGIFSTYQAKYLLLGAKVDHGSGENDGFTTYKSCRGGIDKAKFGDDPSDRFYVTHCNHADTAFLNGDSHFKDSMKPRKLSIHNLDDESKMRHEDRSHTAAMVPTSAASQPEDQAPQT</sequence>
<evidence type="ECO:0000313" key="4">
    <source>
        <dbReference type="Proteomes" id="UP001160483"/>
    </source>
</evidence>
<dbReference type="Gene3D" id="3.40.50.1820">
    <property type="entry name" value="alpha/beta hydrolase"/>
    <property type="match status" value="1"/>
</dbReference>
<evidence type="ECO:0000256" key="1">
    <source>
        <dbReference type="SAM" id="MobiDB-lite"/>
    </source>
</evidence>
<dbReference type="PANTHER" id="PTHR22538">
    <property type="entry name" value="CILIA- AND FLAGELLA-ASSOCIATED PROTEIN 74"/>
    <property type="match status" value="1"/>
</dbReference>
<dbReference type="PANTHER" id="PTHR22538:SF1">
    <property type="entry name" value="VWFD DOMAIN-CONTAINING PROTEIN"/>
    <property type="match status" value="1"/>
</dbReference>
<dbReference type="Proteomes" id="UP001160483">
    <property type="component" value="Unassembled WGS sequence"/>
</dbReference>
<feature type="region of interest" description="Disordered" evidence="1">
    <location>
        <begin position="330"/>
        <end position="365"/>
    </location>
</feature>
<proteinExistence type="predicted"/>
<comment type="caution">
    <text evidence="3">The sequence shown here is derived from an EMBL/GenBank/DDBJ whole genome shotgun (WGS) entry which is preliminary data.</text>
</comment>
<feature type="chain" id="PRO_5043448662" description="DUF676 domain-containing protein" evidence="2">
    <location>
        <begin position="20"/>
        <end position="365"/>
    </location>
</feature>
<protein>
    <recommendedName>
        <fullName evidence="5">DUF676 domain-containing protein</fullName>
    </recommendedName>
</protein>